<dbReference type="Pfam" id="PF13328">
    <property type="entry name" value="HD_4"/>
    <property type="match status" value="1"/>
</dbReference>
<dbReference type="EMBL" id="CP054840">
    <property type="protein sequence ID" value="QKV53550.1"/>
    <property type="molecule type" value="Genomic_DNA"/>
</dbReference>
<protein>
    <recommendedName>
        <fullName evidence="1">GTP pyrophosphokinase</fullName>
    </recommendedName>
    <alternativeName>
        <fullName evidence="3">(p)ppGpp synthase</fullName>
    </alternativeName>
    <alternativeName>
        <fullName evidence="2">ATP:GTP 3'-pyrophosphotransferase</fullName>
    </alternativeName>
    <alternativeName>
        <fullName evidence="4">ppGpp synthase I</fullName>
    </alternativeName>
</protein>
<feature type="domain" description="ACT" evidence="6">
    <location>
        <begin position="671"/>
        <end position="742"/>
    </location>
</feature>
<proteinExistence type="inferred from homology"/>
<dbReference type="InterPro" id="IPR033655">
    <property type="entry name" value="TGS_RelA/SpoT"/>
</dbReference>
<dbReference type="Pfam" id="PF04607">
    <property type="entry name" value="RelA_SpoT"/>
    <property type="match status" value="1"/>
</dbReference>
<dbReference type="SUPFAM" id="SSF109604">
    <property type="entry name" value="HD-domain/PDEase-like"/>
    <property type="match status" value="1"/>
</dbReference>
<evidence type="ECO:0000259" key="7">
    <source>
        <dbReference type="PROSITE" id="PS51880"/>
    </source>
</evidence>
<evidence type="ECO:0000256" key="2">
    <source>
        <dbReference type="ARBA" id="ARBA00029754"/>
    </source>
</evidence>
<dbReference type="InterPro" id="IPR012676">
    <property type="entry name" value="TGS-like"/>
</dbReference>
<reference evidence="8 9" key="1">
    <citation type="submission" date="2020-06" db="EMBL/GenBank/DDBJ databases">
        <title>Acidovorax antarctica sp. nov., isolated from Corinth ice sheet soil, Antarctic Fields Peninsula.</title>
        <authorList>
            <person name="Xu Q."/>
            <person name="Peng F."/>
        </authorList>
    </citation>
    <scope>NUCLEOTIDE SEQUENCE [LARGE SCALE GENOMIC DNA]</scope>
    <source>
        <strain evidence="8 9">16-35-5</strain>
    </source>
</reference>
<dbReference type="InterPro" id="IPR002912">
    <property type="entry name" value="ACT_dom"/>
</dbReference>
<evidence type="ECO:0000256" key="5">
    <source>
        <dbReference type="RuleBase" id="RU003847"/>
    </source>
</evidence>
<dbReference type="SUPFAM" id="SSF55021">
    <property type="entry name" value="ACT-like"/>
    <property type="match status" value="1"/>
</dbReference>
<dbReference type="SMART" id="SM00954">
    <property type="entry name" value="RelA_SpoT"/>
    <property type="match status" value="1"/>
</dbReference>
<dbReference type="PROSITE" id="PS51671">
    <property type="entry name" value="ACT"/>
    <property type="match status" value="1"/>
</dbReference>
<comment type="similarity">
    <text evidence="5">Belongs to the relA/spoT family.</text>
</comment>
<feature type="domain" description="TGS" evidence="7">
    <location>
        <begin position="412"/>
        <end position="473"/>
    </location>
</feature>
<dbReference type="SUPFAM" id="SSF81301">
    <property type="entry name" value="Nucleotidyltransferase"/>
    <property type="match status" value="1"/>
</dbReference>
<dbReference type="Gene3D" id="1.10.3210.10">
    <property type="entry name" value="Hypothetical protein af1432"/>
    <property type="match status" value="1"/>
</dbReference>
<dbReference type="Gene3D" id="3.30.70.260">
    <property type="match status" value="1"/>
</dbReference>
<dbReference type="GO" id="GO:0008728">
    <property type="term" value="F:GTP diphosphokinase activity"/>
    <property type="evidence" value="ECO:0007669"/>
    <property type="project" value="TreeGrafter"/>
</dbReference>
<evidence type="ECO:0000259" key="6">
    <source>
        <dbReference type="PROSITE" id="PS51671"/>
    </source>
</evidence>
<dbReference type="InterPro" id="IPR043519">
    <property type="entry name" value="NT_sf"/>
</dbReference>
<evidence type="ECO:0000256" key="3">
    <source>
        <dbReference type="ARBA" id="ARBA00032407"/>
    </source>
</evidence>
<evidence type="ECO:0000256" key="4">
    <source>
        <dbReference type="ARBA" id="ARBA00033308"/>
    </source>
</evidence>
<dbReference type="GO" id="GO:0005886">
    <property type="term" value="C:plasma membrane"/>
    <property type="evidence" value="ECO:0007669"/>
    <property type="project" value="TreeGrafter"/>
</dbReference>
<gene>
    <name evidence="8" type="ORF">HUK68_12000</name>
</gene>
<keyword evidence="9" id="KW-1185">Reference proteome</keyword>
<dbReference type="GO" id="GO:0015969">
    <property type="term" value="P:guanosine tetraphosphate metabolic process"/>
    <property type="evidence" value="ECO:0007669"/>
    <property type="project" value="InterPro"/>
</dbReference>
<dbReference type="CDD" id="cd01668">
    <property type="entry name" value="TGS_RSH"/>
    <property type="match status" value="1"/>
</dbReference>
<dbReference type="Gene3D" id="3.10.20.30">
    <property type="match status" value="1"/>
</dbReference>
<evidence type="ECO:0000313" key="8">
    <source>
        <dbReference type="EMBL" id="QKV53550.1"/>
    </source>
</evidence>
<dbReference type="PANTHER" id="PTHR21262">
    <property type="entry name" value="GUANOSINE-3',5'-BIS DIPHOSPHATE 3'-PYROPHOSPHOHYDROLASE"/>
    <property type="match status" value="1"/>
</dbReference>
<dbReference type="InterPro" id="IPR045865">
    <property type="entry name" value="ACT-like_dom_sf"/>
</dbReference>
<dbReference type="InterPro" id="IPR004095">
    <property type="entry name" value="TGS"/>
</dbReference>
<dbReference type="GO" id="GO:0015949">
    <property type="term" value="P:nucleobase-containing small molecule interconversion"/>
    <property type="evidence" value="ECO:0007669"/>
    <property type="project" value="UniProtKB-ARBA"/>
</dbReference>
<keyword evidence="8" id="KW-0378">Hydrolase</keyword>
<dbReference type="InterPro" id="IPR007685">
    <property type="entry name" value="RelA_SpoT"/>
</dbReference>
<organism evidence="8 9">
    <name type="scientific">Comamonas antarctica</name>
    <dbReference type="NCBI Taxonomy" id="2743470"/>
    <lineage>
        <taxon>Bacteria</taxon>
        <taxon>Pseudomonadati</taxon>
        <taxon>Pseudomonadota</taxon>
        <taxon>Betaproteobacteria</taxon>
        <taxon>Burkholderiales</taxon>
        <taxon>Comamonadaceae</taxon>
        <taxon>Comamonas</taxon>
    </lineage>
</organism>
<evidence type="ECO:0000256" key="1">
    <source>
        <dbReference type="ARBA" id="ARBA00019852"/>
    </source>
</evidence>
<name>A0A6N1X6V2_9BURK</name>
<accession>A0A6N1X6V2</accession>
<dbReference type="CDD" id="cd05399">
    <property type="entry name" value="NT_Rel-Spo_like"/>
    <property type="match status" value="1"/>
</dbReference>
<dbReference type="FunFam" id="3.30.460.10:FF:000001">
    <property type="entry name" value="GTP pyrophosphokinase RelA"/>
    <property type="match status" value="1"/>
</dbReference>
<evidence type="ECO:0000313" key="9">
    <source>
        <dbReference type="Proteomes" id="UP000509579"/>
    </source>
</evidence>
<dbReference type="GO" id="GO:0042594">
    <property type="term" value="P:response to starvation"/>
    <property type="evidence" value="ECO:0007669"/>
    <property type="project" value="TreeGrafter"/>
</dbReference>
<dbReference type="InterPro" id="IPR012675">
    <property type="entry name" value="Beta-grasp_dom_sf"/>
</dbReference>
<sequence>MKSGLTIAPGGDDAHSAPVPQLIKATSANMPDQANALARARSFAEPLLANETMASGENILAHADAVAAILKGIGGSETMQAACYLVHASFHLNRPQEVISKVFGENFATLAVETTKLMRVQQQARAAENSSHHVDDAAAQTETVRKMLLGFSRDLRVVLLRLASRLQTLRYYAASKHPVSPGIAREALHVFAPLANRLGIWQIKWELEDLSFRFLEPDTYREIARLLDEKRTEREVFMEQLRGRLESDLRAYSISATVQGRPKHIYSIVKKMRGKSLDFDQVFDIRALRVVVPTVKDCYAALSWVHEHFTPIEAEFDDYIARPKANGYQSLHTVVRDENGRAIEIQIRTQAMHDHAEHGVAAHWAYKEAGAKGYAGVSASSEYDAKIAVLRQLLAWGSDLAGTPSHRGLFEDRIYVLTPDAAVIELPQGATPVDFAYSVHTSLGHRCRGARVDGAMVPLNTPLKNGQTVEITTVKEDRPSRDWLNAELGYLISHRARAKVRAWFNAQATHETVARGREAVEKLLQREGKTAVKLEDLAVQLGFKSADALFEVVGKDEYSLRNIEAVLRPPEPEEEEEAFSPVRKARGSDTVPKGGVLVVGIDSLMTQLAKCCKPAPPDDIRGFVTRGKGVSVHRSDCSNFREMAARSSERVIDVAWGMPKAAVGAAVYPVDVAVEATDRQGLLRDISDVFAREKTNVIGVQTQSVKGTAWMTFTVEVSDSGRLSKVLGIVAGVEGVRSARRR</sequence>
<dbReference type="SUPFAM" id="SSF81271">
    <property type="entry name" value="TGS-like"/>
    <property type="match status" value="1"/>
</dbReference>
<dbReference type="KEGG" id="aant:HUK68_12000"/>
<dbReference type="Pfam" id="PF02824">
    <property type="entry name" value="TGS"/>
    <property type="match status" value="1"/>
</dbReference>
<dbReference type="AlphaFoldDB" id="A0A6N1X6V2"/>
<dbReference type="Pfam" id="PF13291">
    <property type="entry name" value="ACT_4"/>
    <property type="match status" value="1"/>
</dbReference>
<comment type="function">
    <text evidence="5">In eubacteria ppGpp (guanosine 3'-diphosphate 5'-diphosphate) is a mediator of the stringent response that coordinates a variety of cellular activities in response to changes in nutritional abundance.</text>
</comment>
<dbReference type="PANTHER" id="PTHR21262:SF31">
    <property type="entry name" value="GTP PYROPHOSPHOKINASE"/>
    <property type="match status" value="1"/>
</dbReference>
<dbReference type="Gene3D" id="3.30.460.10">
    <property type="entry name" value="Beta Polymerase, domain 2"/>
    <property type="match status" value="1"/>
</dbReference>
<dbReference type="Proteomes" id="UP000509579">
    <property type="component" value="Chromosome"/>
</dbReference>
<dbReference type="GO" id="GO:0008893">
    <property type="term" value="F:guanosine-3',5'-bis(diphosphate) 3'-diphosphatase activity"/>
    <property type="evidence" value="ECO:0007669"/>
    <property type="project" value="TreeGrafter"/>
</dbReference>
<dbReference type="InterPro" id="IPR004811">
    <property type="entry name" value="RelA/Spo_fam"/>
</dbReference>
<dbReference type="PROSITE" id="PS51880">
    <property type="entry name" value="TGS"/>
    <property type="match status" value="1"/>
</dbReference>
<dbReference type="RefSeq" id="WP_175504356.1">
    <property type="nucleotide sequence ID" value="NZ_CAURQT010000020.1"/>
</dbReference>
<dbReference type="FunFam" id="3.10.20.30:FF:000002">
    <property type="entry name" value="GTP pyrophosphokinase (RelA/SpoT)"/>
    <property type="match status" value="1"/>
</dbReference>
<dbReference type="NCBIfam" id="TIGR00691">
    <property type="entry name" value="spoT_relA"/>
    <property type="match status" value="1"/>
</dbReference>
<dbReference type="CDD" id="cd04876">
    <property type="entry name" value="ACT_RelA-SpoT"/>
    <property type="match status" value="1"/>
</dbReference>